<sequence length="164" mass="19589">MSEKWKDLWEVASFIVTTLGLPFAILFFAWEQRKERDNEEEEGYQLLSNAYTDFLKVVLANSDLQLRTNEPLPSPTSEQRERMLVIFDMLISLFERAFLVAHKPRMSEDEARRWNSWDDFMREWCRRKDFHACLAQLLRGEDPEFRDYIRRIAEEEGGPIPQVP</sequence>
<proteinExistence type="predicted"/>
<accession>A0A936YYF7</accession>
<evidence type="ECO:0008006" key="4">
    <source>
        <dbReference type="Google" id="ProtNLM"/>
    </source>
</evidence>
<protein>
    <recommendedName>
        <fullName evidence="4">DUF4760 domain-containing protein</fullName>
    </recommendedName>
</protein>
<dbReference type="Proteomes" id="UP000599109">
    <property type="component" value="Unassembled WGS sequence"/>
</dbReference>
<evidence type="ECO:0000313" key="3">
    <source>
        <dbReference type="Proteomes" id="UP000599109"/>
    </source>
</evidence>
<keyword evidence="1" id="KW-1133">Transmembrane helix</keyword>
<organism evidence="2 3">
    <name type="scientific">Ramlibacter monticola</name>
    <dbReference type="NCBI Taxonomy" id="1926872"/>
    <lineage>
        <taxon>Bacteria</taxon>
        <taxon>Pseudomonadati</taxon>
        <taxon>Pseudomonadota</taxon>
        <taxon>Betaproteobacteria</taxon>
        <taxon>Burkholderiales</taxon>
        <taxon>Comamonadaceae</taxon>
        <taxon>Ramlibacter</taxon>
    </lineage>
</organism>
<feature type="transmembrane region" description="Helical" evidence="1">
    <location>
        <begin position="12"/>
        <end position="30"/>
    </location>
</feature>
<keyword evidence="1" id="KW-0472">Membrane</keyword>
<dbReference type="EMBL" id="JAEQNE010000002">
    <property type="protein sequence ID" value="MBL0391760.1"/>
    <property type="molecule type" value="Genomic_DNA"/>
</dbReference>
<dbReference type="AlphaFoldDB" id="A0A936YYF7"/>
<name>A0A936YYF7_9BURK</name>
<keyword evidence="1" id="KW-0812">Transmembrane</keyword>
<reference evidence="2 3" key="1">
    <citation type="journal article" date="2017" name="Int. J. Syst. Evol. Microbiol.">
        <title>Ramlibacter monticola sp. nov., isolated from forest soil.</title>
        <authorList>
            <person name="Chaudhary D.K."/>
            <person name="Kim J."/>
        </authorList>
    </citation>
    <scope>NUCLEOTIDE SEQUENCE [LARGE SCALE GENOMIC DNA]</scope>
    <source>
        <strain evidence="2 3">KACC 19175</strain>
    </source>
</reference>
<comment type="caution">
    <text evidence="2">The sequence shown here is derived from an EMBL/GenBank/DDBJ whole genome shotgun (WGS) entry which is preliminary data.</text>
</comment>
<gene>
    <name evidence="2" type="ORF">JJ685_11490</name>
</gene>
<evidence type="ECO:0000313" key="2">
    <source>
        <dbReference type="EMBL" id="MBL0391760.1"/>
    </source>
</evidence>
<evidence type="ECO:0000256" key="1">
    <source>
        <dbReference type="SAM" id="Phobius"/>
    </source>
</evidence>
<dbReference type="RefSeq" id="WP_201674366.1">
    <property type="nucleotide sequence ID" value="NZ_JAEQNE010000002.1"/>
</dbReference>
<keyword evidence="3" id="KW-1185">Reference proteome</keyword>